<dbReference type="AlphaFoldDB" id="A0A9N9PRU1"/>
<evidence type="ECO:0000313" key="2">
    <source>
        <dbReference type="EMBL" id="CAG8953465.1"/>
    </source>
</evidence>
<keyword evidence="3" id="KW-1185">Reference proteome</keyword>
<evidence type="ECO:0000313" key="3">
    <source>
        <dbReference type="Proteomes" id="UP000696280"/>
    </source>
</evidence>
<reference evidence="2" key="1">
    <citation type="submission" date="2021-07" db="EMBL/GenBank/DDBJ databases">
        <authorList>
            <person name="Durling M."/>
        </authorList>
    </citation>
    <scope>NUCLEOTIDE SEQUENCE</scope>
</reference>
<evidence type="ECO:0000256" key="1">
    <source>
        <dbReference type="SAM" id="Phobius"/>
    </source>
</evidence>
<name>A0A9N9PRU1_9HELO</name>
<organism evidence="2 3">
    <name type="scientific">Hymenoscyphus fraxineus</name>
    <dbReference type="NCBI Taxonomy" id="746836"/>
    <lineage>
        <taxon>Eukaryota</taxon>
        <taxon>Fungi</taxon>
        <taxon>Dikarya</taxon>
        <taxon>Ascomycota</taxon>
        <taxon>Pezizomycotina</taxon>
        <taxon>Leotiomycetes</taxon>
        <taxon>Helotiales</taxon>
        <taxon>Helotiaceae</taxon>
        <taxon>Hymenoscyphus</taxon>
    </lineage>
</organism>
<keyword evidence="1" id="KW-0812">Transmembrane</keyword>
<feature type="transmembrane region" description="Helical" evidence="1">
    <location>
        <begin position="34"/>
        <end position="53"/>
    </location>
</feature>
<dbReference type="EMBL" id="CAJVRL010000050">
    <property type="protein sequence ID" value="CAG8953465.1"/>
    <property type="molecule type" value="Genomic_DNA"/>
</dbReference>
<comment type="caution">
    <text evidence="2">The sequence shown here is derived from an EMBL/GenBank/DDBJ whole genome shotgun (WGS) entry which is preliminary data.</text>
</comment>
<proteinExistence type="predicted"/>
<keyword evidence="1" id="KW-1133">Transmembrane helix</keyword>
<gene>
    <name evidence="2" type="ORF">HYFRA_00010215</name>
</gene>
<sequence length="115" mass="12335">MEVQLLTPKSTSPLSPLPNLKIQLAPFLQPNATFISLLSLISHFTIMVHTYFFDSGLFQAASITSVGGAAASMKTLSFAMANFFSASVWGNLGSFMVGGCVVNEVTAVGFWLRKI</sequence>
<protein>
    <submittedName>
        <fullName evidence="2">Uncharacterized protein</fullName>
    </submittedName>
</protein>
<keyword evidence="1" id="KW-0472">Membrane</keyword>
<accession>A0A9N9PRU1</accession>
<dbReference type="Proteomes" id="UP000696280">
    <property type="component" value="Unassembled WGS sequence"/>
</dbReference>
<feature type="transmembrane region" description="Helical" evidence="1">
    <location>
        <begin position="92"/>
        <end position="112"/>
    </location>
</feature>